<dbReference type="GO" id="GO:0004065">
    <property type="term" value="F:arylsulfatase activity"/>
    <property type="evidence" value="ECO:0007669"/>
    <property type="project" value="TreeGrafter"/>
</dbReference>
<gene>
    <name evidence="9" type="primary">ARSA</name>
</gene>
<proteinExistence type="inferred from homology"/>
<evidence type="ECO:0000256" key="6">
    <source>
        <dbReference type="SAM" id="MobiDB-lite"/>
    </source>
</evidence>
<evidence type="ECO:0000256" key="5">
    <source>
        <dbReference type="ARBA" id="ARBA00022837"/>
    </source>
</evidence>
<reference evidence="10" key="1">
    <citation type="submission" date="2019-10" db="EMBL/GenBank/DDBJ databases">
        <title>Corvus moneduloides (New Caledonian crow) genome, bCorMon1, primary haplotype.</title>
        <authorList>
            <person name="Rutz C."/>
            <person name="Fungtammasan C."/>
            <person name="Mountcastle J."/>
            <person name="Formenti G."/>
            <person name="Chow W."/>
            <person name="Howe K."/>
            <person name="Steele M.P."/>
            <person name="Fernandes J."/>
            <person name="Gilbert M.T.P."/>
            <person name="Fedrigo O."/>
            <person name="Jarvis E.D."/>
            <person name="Gemmell N."/>
        </authorList>
    </citation>
    <scope>NUCLEOTIDE SEQUENCE [LARGE SCALE GENOMIC DNA]</scope>
</reference>
<comment type="similarity">
    <text evidence="2">Belongs to the sulfatase family.</text>
</comment>
<dbReference type="GO" id="GO:0046872">
    <property type="term" value="F:metal ion binding"/>
    <property type="evidence" value="ECO:0007669"/>
    <property type="project" value="UniProtKB-KW"/>
</dbReference>
<feature type="region of interest" description="Disordered" evidence="6">
    <location>
        <begin position="265"/>
        <end position="313"/>
    </location>
</feature>
<dbReference type="InterPro" id="IPR000917">
    <property type="entry name" value="Sulfatase_N"/>
</dbReference>
<dbReference type="PANTHER" id="PTHR42693">
    <property type="entry name" value="ARYLSULFATASE FAMILY MEMBER"/>
    <property type="match status" value="1"/>
</dbReference>
<dbReference type="Proteomes" id="UP000694553">
    <property type="component" value="Unassembled WGS sequence"/>
</dbReference>
<keyword evidence="5" id="KW-0106">Calcium</keyword>
<dbReference type="PANTHER" id="PTHR42693:SF11">
    <property type="entry name" value="ARYLSULFATASE A"/>
    <property type="match status" value="1"/>
</dbReference>
<accession>A0A8U7MAI1</accession>
<dbReference type="InterPro" id="IPR024607">
    <property type="entry name" value="Sulfatase_CS"/>
</dbReference>
<feature type="signal peptide" evidence="7">
    <location>
        <begin position="1"/>
        <end position="25"/>
    </location>
</feature>
<dbReference type="PROSITE" id="PS00149">
    <property type="entry name" value="SULFATASE_2"/>
    <property type="match status" value="1"/>
</dbReference>
<protein>
    <submittedName>
        <fullName evidence="9">Arylsulfatase A</fullName>
    </submittedName>
</protein>
<sequence length="491" mass="53373">MGLQGREHPWVLLLLLLLPPPPVCASAAARPSFVLVLADDLGFGDLGSYGHPSSATPHLDRLAARGLRFTDFYSSAAVCSPSRAALLTGRFQVRSGIYPGVFDPGSRGGLPLAEVTVAELLKAQGYATAMVGKWHLGFGINGSFLPVHQGFDHFLGVPYSHDQGPCQNLTCFPPDTKCFGTCDQGVVPLPLLWNRTIIQQPVSFPDLVPLYNKFSRDFIADCARRGLPFLLYYASHPLHPAHGTRRQRRPPQVWQGHDLRRWHEGAGGGLLARQDRSRSDPRAGQYPGHPAHPERPGRSCPSQGGPGWLRPEPAALWLGEEPSPGRVLLPSVPRPPARPLRHPPGQVQGPLLHPRSVLPPPQLFWGLWEGLLLPRALGGGAELTQGLFAGSFHSGTTPDQACHGLTPLTPHLPPLLFDLESDPAENYDLLQGEAGPEVLQVLRDITLQKVLLEQRLEFGESQVKKGRDPSLQPCCAPSCSPKPSCCRCSQH</sequence>
<keyword evidence="7" id="KW-0732">Signal</keyword>
<dbReference type="SUPFAM" id="SSF53649">
    <property type="entry name" value="Alkaline phosphatase-like"/>
    <property type="match status" value="1"/>
</dbReference>
<feature type="chain" id="PRO_5043322021" evidence="7">
    <location>
        <begin position="26"/>
        <end position="491"/>
    </location>
</feature>
<keyword evidence="4" id="KW-0378">Hydrolase</keyword>
<dbReference type="InterPro" id="IPR050738">
    <property type="entry name" value="Sulfatase"/>
</dbReference>
<evidence type="ECO:0000256" key="2">
    <source>
        <dbReference type="ARBA" id="ARBA00008779"/>
    </source>
</evidence>
<dbReference type="Gene3D" id="3.40.720.10">
    <property type="entry name" value="Alkaline Phosphatase, subunit A"/>
    <property type="match status" value="1"/>
</dbReference>
<dbReference type="Pfam" id="PF00884">
    <property type="entry name" value="Sulfatase"/>
    <property type="match status" value="1"/>
</dbReference>
<evidence type="ECO:0000259" key="8">
    <source>
        <dbReference type="Pfam" id="PF00884"/>
    </source>
</evidence>
<dbReference type="Gene3D" id="3.30.1120.10">
    <property type="match status" value="1"/>
</dbReference>
<evidence type="ECO:0000313" key="9">
    <source>
        <dbReference type="Ensembl" id="ENSCMUP00000031662.1"/>
    </source>
</evidence>
<dbReference type="InterPro" id="IPR017850">
    <property type="entry name" value="Alkaline_phosphatase_core_sf"/>
</dbReference>
<reference evidence="9" key="2">
    <citation type="submission" date="2025-08" db="UniProtKB">
        <authorList>
            <consortium name="Ensembl"/>
        </authorList>
    </citation>
    <scope>IDENTIFICATION</scope>
</reference>
<dbReference type="AlphaFoldDB" id="A0A8U7MAI1"/>
<evidence type="ECO:0000256" key="1">
    <source>
        <dbReference type="ARBA" id="ARBA00001913"/>
    </source>
</evidence>
<evidence type="ECO:0000256" key="4">
    <source>
        <dbReference type="ARBA" id="ARBA00022801"/>
    </source>
</evidence>
<dbReference type="Pfam" id="PF14707">
    <property type="entry name" value="Sulfatase_C"/>
    <property type="match status" value="1"/>
</dbReference>
<keyword evidence="3" id="KW-0479">Metal-binding</keyword>
<keyword evidence="10" id="KW-1185">Reference proteome</keyword>
<organism evidence="9 10">
    <name type="scientific">Corvus moneduloides</name>
    <name type="common">New Caledonian crow</name>
    <dbReference type="NCBI Taxonomy" id="1196302"/>
    <lineage>
        <taxon>Eukaryota</taxon>
        <taxon>Metazoa</taxon>
        <taxon>Chordata</taxon>
        <taxon>Craniata</taxon>
        <taxon>Vertebrata</taxon>
        <taxon>Euteleostomi</taxon>
        <taxon>Archelosauria</taxon>
        <taxon>Archosauria</taxon>
        <taxon>Dinosauria</taxon>
        <taxon>Saurischia</taxon>
        <taxon>Theropoda</taxon>
        <taxon>Coelurosauria</taxon>
        <taxon>Aves</taxon>
        <taxon>Neognathae</taxon>
        <taxon>Neoaves</taxon>
        <taxon>Telluraves</taxon>
        <taxon>Australaves</taxon>
        <taxon>Passeriformes</taxon>
        <taxon>Corvoidea</taxon>
        <taxon>Corvidae</taxon>
        <taxon>Corvus</taxon>
    </lineage>
</organism>
<evidence type="ECO:0000313" key="10">
    <source>
        <dbReference type="Proteomes" id="UP000694553"/>
    </source>
</evidence>
<evidence type="ECO:0000256" key="3">
    <source>
        <dbReference type="ARBA" id="ARBA00022723"/>
    </source>
</evidence>
<evidence type="ECO:0000256" key="7">
    <source>
        <dbReference type="SAM" id="SignalP"/>
    </source>
</evidence>
<feature type="domain" description="Sulfatase N-terminal" evidence="8">
    <location>
        <begin position="31"/>
        <end position="239"/>
    </location>
</feature>
<dbReference type="PROSITE" id="PS00523">
    <property type="entry name" value="SULFATASE_1"/>
    <property type="match status" value="1"/>
</dbReference>
<name>A0A8U7MAI1_CORMO</name>
<comment type="cofactor">
    <cofactor evidence="1">
        <name>Ca(2+)</name>
        <dbReference type="ChEBI" id="CHEBI:29108"/>
    </cofactor>
</comment>
<dbReference type="Ensembl" id="ENSCMUT00000031046.1">
    <property type="protein sequence ID" value="ENSCMUP00000031662.1"/>
    <property type="gene ID" value="ENSCMUG00000012419.2"/>
</dbReference>
<reference evidence="9" key="3">
    <citation type="submission" date="2025-09" db="UniProtKB">
        <authorList>
            <consortium name="Ensembl"/>
        </authorList>
    </citation>
    <scope>IDENTIFICATION</scope>
</reference>